<keyword evidence="8" id="KW-1185">Reference proteome</keyword>
<proteinExistence type="inferred from homology"/>
<dbReference type="Proteomes" id="UP001560267">
    <property type="component" value="Unassembled WGS sequence"/>
</dbReference>
<dbReference type="InterPro" id="IPR005101">
    <property type="entry name" value="Cryptochr/Photolyase_FAD-bd"/>
</dbReference>
<evidence type="ECO:0000313" key="8">
    <source>
        <dbReference type="Proteomes" id="UP001560267"/>
    </source>
</evidence>
<comment type="cofactor">
    <cofactor evidence="1">
        <name>FAD</name>
        <dbReference type="ChEBI" id="CHEBI:57692"/>
    </cofactor>
</comment>
<dbReference type="RefSeq" id="WP_276944929.1">
    <property type="nucleotide sequence ID" value="NZ_DAHZQU010000072.1"/>
</dbReference>
<evidence type="ECO:0000256" key="4">
    <source>
        <dbReference type="ARBA" id="ARBA00022991"/>
    </source>
</evidence>
<dbReference type="InterPro" id="IPR036134">
    <property type="entry name" value="Crypto/Photolyase_FAD-like_sf"/>
</dbReference>
<evidence type="ECO:0000259" key="6">
    <source>
        <dbReference type="Pfam" id="PF03441"/>
    </source>
</evidence>
<evidence type="ECO:0000256" key="2">
    <source>
        <dbReference type="ARBA" id="ARBA00022630"/>
    </source>
</evidence>
<gene>
    <name evidence="7" type="ORF">AB6A68_12655</name>
</gene>
<reference evidence="7 8" key="1">
    <citation type="submission" date="2024-07" db="EMBL/GenBank/DDBJ databases">
        <title>Draft Genome Sequence of Ferrimicrobium acidiphilum Strain YE2023, Isolated from a Pulp of Bioleach Reactor.</title>
        <authorList>
            <person name="Elkina Y.A."/>
            <person name="Bulaeva A.G."/>
            <person name="Beletsky A.V."/>
            <person name="Mardanov A.V."/>
        </authorList>
    </citation>
    <scope>NUCLEOTIDE SEQUENCE [LARGE SCALE GENOMIC DNA]</scope>
    <source>
        <strain evidence="7 8">YE2023</strain>
    </source>
</reference>
<comment type="caution">
    <text evidence="7">The sequence shown here is derived from an EMBL/GenBank/DDBJ whole genome shotgun (WGS) entry which is preliminary data.</text>
</comment>
<evidence type="ECO:0000313" key="7">
    <source>
        <dbReference type="EMBL" id="MEX6430677.1"/>
    </source>
</evidence>
<sequence>MDADTHELPETHFMHNRVRMVTASFLNKDLHLNWRLGGAQYSEEQLLDGNSASNRLNWQWNVGIGTDAAPYFRIFDPILQSTVRSR</sequence>
<evidence type="ECO:0000256" key="5">
    <source>
        <dbReference type="RuleBase" id="RU004182"/>
    </source>
</evidence>
<dbReference type="PRINTS" id="PR00147">
    <property type="entry name" value="DNAPHOTLYASE"/>
</dbReference>
<dbReference type="EMBL" id="JBFSHR010000071">
    <property type="protein sequence ID" value="MEX6430677.1"/>
    <property type="molecule type" value="Genomic_DNA"/>
</dbReference>
<dbReference type="PROSITE" id="PS00691">
    <property type="entry name" value="DNA_PHOTOLYASES_1_2"/>
    <property type="match status" value="1"/>
</dbReference>
<keyword evidence="4 5" id="KW-0157">Chromophore</keyword>
<keyword evidence="3 5" id="KW-0274">FAD</keyword>
<evidence type="ECO:0000256" key="1">
    <source>
        <dbReference type="ARBA" id="ARBA00001974"/>
    </source>
</evidence>
<evidence type="ECO:0000256" key="3">
    <source>
        <dbReference type="ARBA" id="ARBA00022827"/>
    </source>
</evidence>
<dbReference type="Gene3D" id="1.10.579.10">
    <property type="entry name" value="DNA Cyclobutane Dipyrimidine Photolyase, subunit A, domain 3"/>
    <property type="match status" value="1"/>
</dbReference>
<protein>
    <submittedName>
        <fullName evidence="7">FAD-binding domain-containing protein</fullName>
    </submittedName>
</protein>
<dbReference type="InterPro" id="IPR018394">
    <property type="entry name" value="DNA_photolyase_1_CS_C"/>
</dbReference>
<name>A0ABV3Y550_9ACTN</name>
<organism evidence="7 8">
    <name type="scientific">Ferrimicrobium acidiphilum</name>
    <dbReference type="NCBI Taxonomy" id="121039"/>
    <lineage>
        <taxon>Bacteria</taxon>
        <taxon>Bacillati</taxon>
        <taxon>Actinomycetota</taxon>
        <taxon>Acidimicrobiia</taxon>
        <taxon>Acidimicrobiales</taxon>
        <taxon>Acidimicrobiaceae</taxon>
        <taxon>Ferrimicrobium</taxon>
    </lineage>
</organism>
<dbReference type="PANTHER" id="PTHR11455">
    <property type="entry name" value="CRYPTOCHROME"/>
    <property type="match status" value="1"/>
</dbReference>
<dbReference type="PANTHER" id="PTHR11455:SF9">
    <property type="entry name" value="CRYPTOCHROME CIRCADIAN CLOCK 5 ISOFORM X1"/>
    <property type="match status" value="1"/>
</dbReference>
<comment type="similarity">
    <text evidence="5">Belongs to the DNA photolyase family.</text>
</comment>
<keyword evidence="2 5" id="KW-0285">Flavoprotein</keyword>
<feature type="domain" description="Cryptochrome/DNA photolyase FAD-binding" evidence="6">
    <location>
        <begin position="2"/>
        <end position="81"/>
    </location>
</feature>
<dbReference type="InterPro" id="IPR002081">
    <property type="entry name" value="Cryptochrome/DNA_photolyase_1"/>
</dbReference>
<dbReference type="Pfam" id="PF03441">
    <property type="entry name" value="FAD_binding_7"/>
    <property type="match status" value="1"/>
</dbReference>
<dbReference type="SUPFAM" id="SSF48173">
    <property type="entry name" value="Cryptochrome/photolyase FAD-binding domain"/>
    <property type="match status" value="1"/>
</dbReference>
<accession>A0ABV3Y550</accession>